<evidence type="ECO:0000313" key="3">
    <source>
        <dbReference type="Proteomes" id="UP001430804"/>
    </source>
</evidence>
<name>A0ABS6WT78_9HYPH</name>
<feature type="domain" description="ISXO2-like transposase" evidence="1">
    <location>
        <begin position="139"/>
        <end position="283"/>
    </location>
</feature>
<dbReference type="Proteomes" id="UP001430804">
    <property type="component" value="Unassembled WGS sequence"/>
</dbReference>
<dbReference type="SMART" id="SM01126">
    <property type="entry name" value="DDE_Tnp_IS1595"/>
    <property type="match status" value="1"/>
</dbReference>
<comment type="caution">
    <text evidence="2">The sequence shown here is derived from an EMBL/GenBank/DDBJ whole genome shotgun (WGS) entry which is preliminary data.</text>
</comment>
<dbReference type="InterPro" id="IPR053164">
    <property type="entry name" value="IS1016-like_transposase"/>
</dbReference>
<proteinExistence type="predicted"/>
<sequence>MSVLSKEYFHNEAAAFEHVERILWPKGPVCPHCGNDKRIYKLEGVRSKPSKKNPEGVERHGLKKCAACRKQFTVRIGTIFEESHIPLHKWLQAIHLMCSSKKGISSNQLHRVLEITLKSAWFLSHRIREAMRTGVFDTPLGGNGKIVEADETFIGRKKGFQKKGGGAGHKMTVMSLVERGGDVRSVVLDRITKVGISKVIADNVHHESRLMTDTASYYMKRDFNVAGHEMVNHYRGEYVREDVYTNTLEGFYSIFKRGMKGVYQHCAEKHLHRYAAEFDFRYNNRTARGVNDSERAMNALIGVSGKRLTYDQANPAGQAL</sequence>
<dbReference type="RefSeq" id="WP_219203484.1">
    <property type="nucleotide sequence ID" value="NZ_JAHWQX010000005.1"/>
</dbReference>
<reference evidence="2" key="1">
    <citation type="submission" date="2021-07" db="EMBL/GenBank/DDBJ databases">
        <title>Pseudohoeflea marina sp. nov. a polyhydroxyalcanoate-producing bacterium.</title>
        <authorList>
            <person name="Zheng W."/>
            <person name="Yu S."/>
            <person name="Huang Y."/>
        </authorList>
    </citation>
    <scope>NUCLEOTIDE SEQUENCE</scope>
    <source>
        <strain evidence="2">DP4N28-3</strain>
    </source>
</reference>
<dbReference type="Pfam" id="PF12760">
    <property type="entry name" value="Zn_ribbon_IS1595"/>
    <property type="match status" value="1"/>
</dbReference>
<dbReference type="InterPro" id="IPR024445">
    <property type="entry name" value="Tnp_ISXO2-like"/>
</dbReference>
<dbReference type="NCBIfam" id="NF033547">
    <property type="entry name" value="transpos_IS1595"/>
    <property type="match status" value="1"/>
</dbReference>
<evidence type="ECO:0000313" key="2">
    <source>
        <dbReference type="EMBL" id="MBW3099161.1"/>
    </source>
</evidence>
<evidence type="ECO:0000259" key="1">
    <source>
        <dbReference type="SMART" id="SM01126"/>
    </source>
</evidence>
<dbReference type="PANTHER" id="PTHR47163:SF2">
    <property type="entry name" value="SI:DKEY-17M8.2"/>
    <property type="match status" value="1"/>
</dbReference>
<gene>
    <name evidence="2" type="ORF">KY465_17915</name>
</gene>
<dbReference type="Pfam" id="PF12762">
    <property type="entry name" value="DDE_Tnp_IS1595"/>
    <property type="match status" value="1"/>
</dbReference>
<dbReference type="InterPro" id="IPR024442">
    <property type="entry name" value="Transposase_Zn_ribbon"/>
</dbReference>
<dbReference type="EMBL" id="JAHWQX010000005">
    <property type="protein sequence ID" value="MBW3099161.1"/>
    <property type="molecule type" value="Genomic_DNA"/>
</dbReference>
<organism evidence="2 3">
    <name type="scientific">Pseudohoeflea coraliihabitans</name>
    <dbReference type="NCBI Taxonomy" id="2860393"/>
    <lineage>
        <taxon>Bacteria</taxon>
        <taxon>Pseudomonadati</taxon>
        <taxon>Pseudomonadota</taxon>
        <taxon>Alphaproteobacteria</taxon>
        <taxon>Hyphomicrobiales</taxon>
        <taxon>Rhizobiaceae</taxon>
        <taxon>Pseudohoeflea</taxon>
    </lineage>
</organism>
<keyword evidence="3" id="KW-1185">Reference proteome</keyword>
<protein>
    <submittedName>
        <fullName evidence="2">IS1595 family transposase</fullName>
    </submittedName>
</protein>
<accession>A0ABS6WT78</accession>
<dbReference type="PANTHER" id="PTHR47163">
    <property type="entry name" value="DDE_TNP_IS1595 DOMAIN-CONTAINING PROTEIN"/>
    <property type="match status" value="1"/>
</dbReference>